<dbReference type="HOGENOM" id="CLU_3015744_0_0_1"/>
<organism evidence="1 2">
    <name type="scientific">Suillus luteus UH-Slu-Lm8-n1</name>
    <dbReference type="NCBI Taxonomy" id="930992"/>
    <lineage>
        <taxon>Eukaryota</taxon>
        <taxon>Fungi</taxon>
        <taxon>Dikarya</taxon>
        <taxon>Basidiomycota</taxon>
        <taxon>Agaricomycotina</taxon>
        <taxon>Agaricomycetes</taxon>
        <taxon>Agaricomycetidae</taxon>
        <taxon>Boletales</taxon>
        <taxon>Suillineae</taxon>
        <taxon>Suillaceae</taxon>
        <taxon>Suillus</taxon>
    </lineage>
</organism>
<evidence type="ECO:0000313" key="2">
    <source>
        <dbReference type="Proteomes" id="UP000054485"/>
    </source>
</evidence>
<name>A0A0D0B3I7_9AGAM</name>
<keyword evidence="2" id="KW-1185">Reference proteome</keyword>
<dbReference type="Proteomes" id="UP000054485">
    <property type="component" value="Unassembled WGS sequence"/>
</dbReference>
<reference evidence="2" key="2">
    <citation type="submission" date="2015-01" db="EMBL/GenBank/DDBJ databases">
        <title>Evolutionary Origins and Diversification of the Mycorrhizal Mutualists.</title>
        <authorList>
            <consortium name="DOE Joint Genome Institute"/>
            <consortium name="Mycorrhizal Genomics Consortium"/>
            <person name="Kohler A."/>
            <person name="Kuo A."/>
            <person name="Nagy L.G."/>
            <person name="Floudas D."/>
            <person name="Copeland A."/>
            <person name="Barry K.W."/>
            <person name="Cichocki N."/>
            <person name="Veneault-Fourrey C."/>
            <person name="LaButti K."/>
            <person name="Lindquist E.A."/>
            <person name="Lipzen A."/>
            <person name="Lundell T."/>
            <person name="Morin E."/>
            <person name="Murat C."/>
            <person name="Riley R."/>
            <person name="Ohm R."/>
            <person name="Sun H."/>
            <person name="Tunlid A."/>
            <person name="Henrissat B."/>
            <person name="Grigoriev I.V."/>
            <person name="Hibbett D.S."/>
            <person name="Martin F."/>
        </authorList>
    </citation>
    <scope>NUCLEOTIDE SEQUENCE [LARGE SCALE GENOMIC DNA]</scope>
    <source>
        <strain evidence="2">UH-Slu-Lm8-n1</strain>
    </source>
</reference>
<sequence>MGVLLCKRCTASSHSSLLAIELIQHQVRTDPNELLIYTLEKQQAGGHNETDIMIQR</sequence>
<protein>
    <submittedName>
        <fullName evidence="1">Uncharacterized protein</fullName>
    </submittedName>
</protein>
<dbReference type="AlphaFoldDB" id="A0A0D0B3I7"/>
<gene>
    <name evidence="1" type="ORF">CY34DRAFT_806573</name>
</gene>
<dbReference type="EMBL" id="KN835282">
    <property type="protein sequence ID" value="KIK41027.1"/>
    <property type="molecule type" value="Genomic_DNA"/>
</dbReference>
<evidence type="ECO:0000313" key="1">
    <source>
        <dbReference type="EMBL" id="KIK41027.1"/>
    </source>
</evidence>
<reference evidence="1 2" key="1">
    <citation type="submission" date="2014-04" db="EMBL/GenBank/DDBJ databases">
        <authorList>
            <consortium name="DOE Joint Genome Institute"/>
            <person name="Kuo A."/>
            <person name="Ruytinx J."/>
            <person name="Rineau F."/>
            <person name="Colpaert J."/>
            <person name="Kohler A."/>
            <person name="Nagy L.G."/>
            <person name="Floudas D."/>
            <person name="Copeland A."/>
            <person name="Barry K.W."/>
            <person name="Cichocki N."/>
            <person name="Veneault-Fourrey C."/>
            <person name="LaButti K."/>
            <person name="Lindquist E.A."/>
            <person name="Lipzen A."/>
            <person name="Lundell T."/>
            <person name="Morin E."/>
            <person name="Murat C."/>
            <person name="Sun H."/>
            <person name="Tunlid A."/>
            <person name="Henrissat B."/>
            <person name="Grigoriev I.V."/>
            <person name="Hibbett D.S."/>
            <person name="Martin F."/>
            <person name="Nordberg H.P."/>
            <person name="Cantor M.N."/>
            <person name="Hua S.X."/>
        </authorList>
    </citation>
    <scope>NUCLEOTIDE SEQUENCE [LARGE SCALE GENOMIC DNA]</scope>
    <source>
        <strain evidence="1 2">UH-Slu-Lm8-n1</strain>
    </source>
</reference>
<dbReference type="InParanoid" id="A0A0D0B3I7"/>
<accession>A0A0D0B3I7</accession>
<proteinExistence type="predicted"/>